<reference evidence="1 2" key="1">
    <citation type="journal article" date="2009" name="Genome Res.">
        <title>Complete genome of the cellulolytic thermophile Acidothermus cellulolyticus 11B provides insights into its ecophysiological and evolutionary adaptations.</title>
        <authorList>
            <person name="Barabote R.D."/>
            <person name="Xie G."/>
            <person name="Leu D.H."/>
            <person name="Normand P."/>
            <person name="Necsulea A."/>
            <person name="Daubin V."/>
            <person name="Medigue C."/>
            <person name="Adney W.S."/>
            <person name="Xu X.C."/>
            <person name="Lapidus A."/>
            <person name="Parales R.E."/>
            <person name="Detter C."/>
            <person name="Pujic P."/>
            <person name="Bruce D."/>
            <person name="Lavire C."/>
            <person name="Challacombe J.F."/>
            <person name="Brettin T.S."/>
            <person name="Berry A.M."/>
        </authorList>
    </citation>
    <scope>NUCLEOTIDE SEQUENCE [LARGE SCALE GENOMIC DNA]</scope>
    <source>
        <strain evidence="2">ATCC 43068 / DSM 8971 / 11B</strain>
    </source>
</reference>
<name>A0LSM5_ACIC1</name>
<dbReference type="Proteomes" id="UP000008221">
    <property type="component" value="Chromosome"/>
</dbReference>
<protein>
    <submittedName>
        <fullName evidence="1">Uncharacterized protein</fullName>
    </submittedName>
</protein>
<dbReference type="RefSeq" id="WP_011719498.1">
    <property type="nucleotide sequence ID" value="NC_008578.1"/>
</dbReference>
<dbReference type="InParanoid" id="A0LSM5"/>
<keyword evidence="2" id="KW-1185">Reference proteome</keyword>
<dbReference type="eggNOG" id="ENOG5032VGH">
    <property type="taxonomic scope" value="Bacteria"/>
</dbReference>
<dbReference type="AlphaFoldDB" id="A0LSM5"/>
<gene>
    <name evidence="1" type="ordered locus">Acel_0662</name>
</gene>
<dbReference type="OrthoDB" id="3826640at2"/>
<organism evidence="1 2">
    <name type="scientific">Acidothermus cellulolyticus (strain ATCC 43068 / DSM 8971 / 11B)</name>
    <dbReference type="NCBI Taxonomy" id="351607"/>
    <lineage>
        <taxon>Bacteria</taxon>
        <taxon>Bacillati</taxon>
        <taxon>Actinomycetota</taxon>
        <taxon>Actinomycetes</taxon>
        <taxon>Acidothermales</taxon>
        <taxon>Acidothermaceae</taxon>
        <taxon>Acidothermus</taxon>
    </lineage>
</organism>
<dbReference type="STRING" id="351607.Acel_0662"/>
<evidence type="ECO:0000313" key="1">
    <source>
        <dbReference type="EMBL" id="ABK52435.1"/>
    </source>
</evidence>
<dbReference type="KEGG" id="ace:Acel_0662"/>
<dbReference type="EMBL" id="CP000481">
    <property type="protein sequence ID" value="ABK52435.1"/>
    <property type="molecule type" value="Genomic_DNA"/>
</dbReference>
<proteinExistence type="predicted"/>
<sequence>MTNAALRRRRLARAIAPAVGLLAAGLLVWQGSYAAFSASTNATNNVWQAGQLVLANNGGGSTYSATTTAVFGGNPIRPGDTATTCLTVKSTGNLSGTLKMYLSSLTDSTPSLGSQILLTVDAASVTSDVQANCTGFPTTGVTNIATNVALTSFPTTYAGASTGVSIAAGTVLEAYRVTWTFQTTGSNANDNLLQGKSATAAFTWEIQ</sequence>
<accession>A0LSM5</accession>
<evidence type="ECO:0000313" key="2">
    <source>
        <dbReference type="Proteomes" id="UP000008221"/>
    </source>
</evidence>
<dbReference type="HOGENOM" id="CLU_101730_0_0_11"/>